<accession>A0A1H3XDC7</accession>
<dbReference type="InterPro" id="IPR001937">
    <property type="entry name" value="GalP_UDPtransf1"/>
</dbReference>
<dbReference type="UniPathway" id="UPA00214"/>
<keyword evidence="5 8" id="KW-0862">Zinc</keyword>
<comment type="similarity">
    <text evidence="1">Belongs to the galactose-1-phosphate uridylyltransferase type 1 family.</text>
</comment>
<feature type="binding site" evidence="8">
    <location>
        <position position="163"/>
    </location>
    <ligand>
        <name>Zn(2+)</name>
        <dbReference type="ChEBI" id="CHEBI:29105"/>
    </ligand>
</feature>
<evidence type="ECO:0000256" key="1">
    <source>
        <dbReference type="ARBA" id="ARBA00010951"/>
    </source>
</evidence>
<evidence type="ECO:0000313" key="12">
    <source>
        <dbReference type="Proteomes" id="UP000199409"/>
    </source>
</evidence>
<sequence length="350" mass="40444">MSELRWDPLKDNWTILSLGQGRRPQDFWQQHEAPPASFCPFCSGNESHTPAEIYAHRPGGSPPNHPGWQVRVIPNKVPVLGIEGELDNRAEGLYDRMNGIGAHELIIETPDHETQLADMTIEQMTEVLKAYRARLLDLRNDSRFRYIFIFKNCRVGTASRIRHSHSQLIAVPLIPPLVATELNSCREHFQRKERCLICDLIKQERKQKERIVSDDGAFLVYAPYASRFPFELMITPVEHKHDFAAQTDQQLKQLARTLRQSLQRIRTVLRDPPYSLILHSAPPVHSRWGRPDYWAMLPFNYHWHIELAPKLTRMTGFEWGSGFHINPTAPEEAADFLRRADINATVKHDS</sequence>
<evidence type="ECO:0000259" key="10">
    <source>
        <dbReference type="Pfam" id="PF02744"/>
    </source>
</evidence>
<organism evidence="11 12">
    <name type="scientific">Desulfuromusa kysingii</name>
    <dbReference type="NCBI Taxonomy" id="37625"/>
    <lineage>
        <taxon>Bacteria</taxon>
        <taxon>Pseudomonadati</taxon>
        <taxon>Thermodesulfobacteriota</taxon>
        <taxon>Desulfuromonadia</taxon>
        <taxon>Desulfuromonadales</taxon>
        <taxon>Geopsychrobacteraceae</taxon>
        <taxon>Desulfuromusa</taxon>
    </lineage>
</organism>
<dbReference type="GO" id="GO:0008108">
    <property type="term" value="F:UDP-glucose:hexose-1-phosphate uridylyltransferase activity"/>
    <property type="evidence" value="ECO:0007669"/>
    <property type="project" value="InterPro"/>
</dbReference>
<feature type="binding site" evidence="8">
    <location>
        <position position="112"/>
    </location>
    <ligand>
        <name>Zn(2+)</name>
        <dbReference type="ChEBI" id="CHEBI:29105"/>
    </ligand>
</feature>
<dbReference type="InterPro" id="IPR036265">
    <property type="entry name" value="HIT-like_sf"/>
</dbReference>
<comment type="cofactor">
    <cofactor evidence="8">
        <name>Zn(2+)</name>
        <dbReference type="ChEBI" id="CHEBI:29105"/>
    </cofactor>
    <text evidence="8">Binds 1 zinc ion per subunit.</text>
</comment>
<dbReference type="SUPFAM" id="SSF54197">
    <property type="entry name" value="HIT-like"/>
    <property type="match status" value="2"/>
</dbReference>
<keyword evidence="12" id="KW-1185">Reference proteome</keyword>
<dbReference type="PANTHER" id="PTHR42763">
    <property type="entry name" value="ADP-GLUCOSE PHOSPHORYLASE"/>
    <property type="match status" value="1"/>
</dbReference>
<protein>
    <submittedName>
        <fullName evidence="11">UDPglucose--hexose-1-phosphate uridylyltransferase</fullName>
    </submittedName>
</protein>
<evidence type="ECO:0000256" key="2">
    <source>
        <dbReference type="ARBA" id="ARBA00022679"/>
    </source>
</evidence>
<keyword evidence="4 8" id="KW-0479">Metal-binding</keyword>
<dbReference type="STRING" id="37625.SAMN05660420_00902"/>
<feature type="binding site" evidence="8">
    <location>
        <position position="39"/>
    </location>
    <ligand>
        <name>Zn(2+)</name>
        <dbReference type="ChEBI" id="CHEBI:29105"/>
    </ligand>
</feature>
<dbReference type="Pfam" id="PF02744">
    <property type="entry name" value="GalP_UDP_tr_C"/>
    <property type="match status" value="1"/>
</dbReference>
<dbReference type="GO" id="GO:0008270">
    <property type="term" value="F:zinc ion binding"/>
    <property type="evidence" value="ECO:0007669"/>
    <property type="project" value="InterPro"/>
</dbReference>
<feature type="active site" description="Tele-UMP-histidine intermediate" evidence="7">
    <location>
        <position position="165"/>
    </location>
</feature>
<gene>
    <name evidence="11" type="ORF">SAMN05660420_00902</name>
</gene>
<evidence type="ECO:0000256" key="3">
    <source>
        <dbReference type="ARBA" id="ARBA00022695"/>
    </source>
</evidence>
<proteinExistence type="inferred from homology"/>
<evidence type="ECO:0000259" key="9">
    <source>
        <dbReference type="Pfam" id="PF01087"/>
    </source>
</evidence>
<evidence type="ECO:0000256" key="4">
    <source>
        <dbReference type="ARBA" id="ARBA00022723"/>
    </source>
</evidence>
<evidence type="ECO:0000313" key="11">
    <source>
        <dbReference type="EMBL" id="SDZ96684.1"/>
    </source>
</evidence>
<dbReference type="OrthoDB" id="9769064at2"/>
<evidence type="ECO:0000256" key="5">
    <source>
        <dbReference type="ARBA" id="ARBA00022833"/>
    </source>
</evidence>
<dbReference type="Pfam" id="PF01087">
    <property type="entry name" value="GalP_UDP_transf"/>
    <property type="match status" value="1"/>
</dbReference>
<reference evidence="11 12" key="1">
    <citation type="submission" date="2016-10" db="EMBL/GenBank/DDBJ databases">
        <authorList>
            <person name="de Groot N.N."/>
        </authorList>
    </citation>
    <scope>NUCLEOTIDE SEQUENCE [LARGE SCALE GENOMIC DNA]</scope>
    <source>
        <strain evidence="11 12">DSM 7343</strain>
    </source>
</reference>
<dbReference type="RefSeq" id="WP_092345141.1">
    <property type="nucleotide sequence ID" value="NZ_FNQN01000002.1"/>
</dbReference>
<dbReference type="InterPro" id="IPR053177">
    <property type="entry name" value="ADP-glucose_phosphorylase"/>
</dbReference>
<dbReference type="PANTHER" id="PTHR42763:SF1">
    <property type="entry name" value="UDP-GLUCOSE--HEXOSE-1-PHOSPHATE URIDYLYLTRANSFERASE"/>
    <property type="match status" value="1"/>
</dbReference>
<feature type="domain" description="Galactose-1-phosphate uridyl transferase C-terminal" evidence="10">
    <location>
        <begin position="183"/>
        <end position="292"/>
    </location>
</feature>
<dbReference type="InterPro" id="IPR005849">
    <property type="entry name" value="GalP_Utransf_N"/>
</dbReference>
<dbReference type="InterPro" id="IPR005850">
    <property type="entry name" value="GalP_Utransf_C"/>
</dbReference>
<keyword evidence="3 11" id="KW-0548">Nucleotidyltransferase</keyword>
<dbReference type="AlphaFoldDB" id="A0A1H3XDC7"/>
<evidence type="ECO:0000256" key="7">
    <source>
        <dbReference type="PIRSR" id="PIRSR000808-1"/>
    </source>
</evidence>
<name>A0A1H3XDC7_9BACT</name>
<evidence type="ECO:0000256" key="6">
    <source>
        <dbReference type="ARBA" id="ARBA00023277"/>
    </source>
</evidence>
<dbReference type="Proteomes" id="UP000199409">
    <property type="component" value="Unassembled WGS sequence"/>
</dbReference>
<dbReference type="Gene3D" id="3.30.428.10">
    <property type="entry name" value="HIT-like"/>
    <property type="match status" value="2"/>
</dbReference>
<keyword evidence="2 11" id="KW-0808">Transferase</keyword>
<feature type="domain" description="Galactose-1-phosphate uridyl transferase N-terminal" evidence="9">
    <location>
        <begin position="93"/>
        <end position="173"/>
    </location>
</feature>
<dbReference type="PIRSF" id="PIRSF000808">
    <property type="entry name" value="GalT"/>
    <property type="match status" value="1"/>
</dbReference>
<feature type="binding site" evidence="8">
    <location>
        <position position="42"/>
    </location>
    <ligand>
        <name>Zn(2+)</name>
        <dbReference type="ChEBI" id="CHEBI:29105"/>
    </ligand>
</feature>
<dbReference type="EMBL" id="FNQN01000002">
    <property type="protein sequence ID" value="SDZ96684.1"/>
    <property type="molecule type" value="Genomic_DNA"/>
</dbReference>
<dbReference type="GO" id="GO:0006012">
    <property type="term" value="P:galactose metabolic process"/>
    <property type="evidence" value="ECO:0007669"/>
    <property type="project" value="UniProtKB-UniPathway"/>
</dbReference>
<evidence type="ECO:0000256" key="8">
    <source>
        <dbReference type="PIRSR" id="PIRSR000808-3"/>
    </source>
</evidence>
<keyword evidence="6" id="KW-0119">Carbohydrate metabolism</keyword>